<dbReference type="Proteomes" id="UP001523392">
    <property type="component" value="Unassembled WGS sequence"/>
</dbReference>
<gene>
    <name evidence="1" type="ORF">JYK14_01320</name>
</gene>
<keyword evidence="2" id="KW-1185">Reference proteome</keyword>
<evidence type="ECO:0008006" key="3">
    <source>
        <dbReference type="Google" id="ProtNLM"/>
    </source>
</evidence>
<name>A0ABT1D0K9_9PROT</name>
<evidence type="ECO:0000313" key="1">
    <source>
        <dbReference type="EMBL" id="MCO6414820.1"/>
    </source>
</evidence>
<accession>A0ABT1D0K9</accession>
<protein>
    <recommendedName>
        <fullName evidence="3">Baseplate protein J-like domain-containing protein</fullName>
    </recommendedName>
</protein>
<dbReference type="EMBL" id="JAFIRR010000008">
    <property type="protein sequence ID" value="MCO6414820.1"/>
    <property type="molecule type" value="Genomic_DNA"/>
</dbReference>
<comment type="caution">
    <text evidence="1">The sequence shown here is derived from an EMBL/GenBank/DDBJ whole genome shotgun (WGS) entry which is preliminary data.</text>
</comment>
<evidence type="ECO:0000313" key="2">
    <source>
        <dbReference type="Proteomes" id="UP001523392"/>
    </source>
</evidence>
<sequence length="441" mass="46651">MTILDDLAAEVVALTQAVRPATADPADQIRLLSKLATFGLDTNIPLGTDPIGIAGYRNAGPGQRWYGTARSTVATYFDADGVLRTAPPGMVRPAFSNGALTGHLDEPTATNLRLNSCNILLNGAPDTYYIGANAIDQGMVTAPDGTLTARCVKSGPSGPGNVYLANAAGTAGMIAVSPNTTYTASIYLRDGGNTPIIACDGPTVDEFTSGLSHIGRTAYTWVGAMLKTGAYTRYSVTWTTASTCENVVVTWAANWTVNGIVDVWGAQLEAGDTATSIIYTGNSPATRAADNIVIQTVSELSTAAQASKIAEASLAALCRRAALSELALAVQDYAPASSDEASAALKRILPLYDAEIANAADRNDLDSCNELRSLRVIVTQDLQRRGMQLPEIMQVELPTSLPSLTIAQMLYGDGRRADELERRVDTPHPLFFPTRFEALSR</sequence>
<organism evidence="1 2">
    <name type="scientific">Siccirubricoccus soli</name>
    <dbReference type="NCBI Taxonomy" id="2899147"/>
    <lineage>
        <taxon>Bacteria</taxon>
        <taxon>Pseudomonadati</taxon>
        <taxon>Pseudomonadota</taxon>
        <taxon>Alphaproteobacteria</taxon>
        <taxon>Acetobacterales</taxon>
        <taxon>Roseomonadaceae</taxon>
        <taxon>Siccirubricoccus</taxon>
    </lineage>
</organism>
<reference evidence="1 2" key="1">
    <citation type="submission" date="2021-12" db="EMBL/GenBank/DDBJ databases">
        <title>Siccirubricoccus leaddurans sp. nov., a high concentration Zn2+ tolerance bacterium.</title>
        <authorList>
            <person name="Cao Y."/>
        </authorList>
    </citation>
    <scope>NUCLEOTIDE SEQUENCE [LARGE SCALE GENOMIC DNA]</scope>
    <source>
        <strain evidence="1 2">KC 17139</strain>
    </source>
</reference>
<dbReference type="RefSeq" id="WP_252951408.1">
    <property type="nucleotide sequence ID" value="NZ_JAFIRR010000008.1"/>
</dbReference>
<proteinExistence type="predicted"/>